<feature type="transmembrane region" description="Helical" evidence="1">
    <location>
        <begin position="197"/>
        <end position="221"/>
    </location>
</feature>
<dbReference type="PIRSF" id="PIRSF019466">
    <property type="entry name" value="EutH"/>
    <property type="match status" value="1"/>
</dbReference>
<feature type="transmembrane region" description="Helical" evidence="1">
    <location>
        <begin position="39"/>
        <end position="64"/>
    </location>
</feature>
<evidence type="ECO:0000313" key="3">
    <source>
        <dbReference type="Proteomes" id="UP000254664"/>
    </source>
</evidence>
<sequence length="370" mass="39325">MDKIILGIICFFFVFGGIDFAIGNRLQVGEKFEEGLKTMGPLAIGMVGIYSLSPLFATVITTIINPVAKLLSLDPSLFPAMILASDMGSYALAKKIAFSKEMGIFSGVILSSMLGTTISFTIPMAIGMVDKKDHEYLSKGIMAGIITIPLGCLVGGIIQGIHGATLAWNLMPIIIFAILLSVGLIRYPKKVMKLFSILGKVIIGIGVTGLIIQGIDIILGIKLVNGLIPPEDSIAVAGKIAFVLGGAYPMISVISRIFKESFKRLGRRFGLDAVSVAAFLGCFASNLLVFASFKEMNIKGKVLCTAFSVSGAFVFGGQMGFISAKEPEALGVFIISKLVAGFSAMILASILFECDFIEEGFQKGFVEGEI</sequence>
<organism evidence="2 3">
    <name type="scientific">Clostridium putrefaciens</name>
    <dbReference type="NCBI Taxonomy" id="99675"/>
    <lineage>
        <taxon>Bacteria</taxon>
        <taxon>Bacillati</taxon>
        <taxon>Bacillota</taxon>
        <taxon>Clostridia</taxon>
        <taxon>Eubacteriales</taxon>
        <taxon>Clostridiaceae</taxon>
        <taxon>Clostridium</taxon>
    </lineage>
</organism>
<proteinExistence type="predicted"/>
<evidence type="ECO:0000313" key="2">
    <source>
        <dbReference type="EMBL" id="SUY46634.1"/>
    </source>
</evidence>
<keyword evidence="1" id="KW-1133">Transmembrane helix</keyword>
<accession>A0A381J5R0</accession>
<dbReference type="RefSeq" id="WP_115640678.1">
    <property type="nucleotide sequence ID" value="NZ_UFWZ01000001.1"/>
</dbReference>
<dbReference type="OrthoDB" id="9778282at2"/>
<dbReference type="NCBIfam" id="NF011667">
    <property type="entry name" value="PRK15086.1-3"/>
    <property type="match status" value="1"/>
</dbReference>
<feature type="transmembrane region" description="Helical" evidence="1">
    <location>
        <begin position="329"/>
        <end position="352"/>
    </location>
</feature>
<dbReference type="GO" id="GO:0005886">
    <property type="term" value="C:plasma membrane"/>
    <property type="evidence" value="ECO:0007669"/>
    <property type="project" value="TreeGrafter"/>
</dbReference>
<feature type="transmembrane region" description="Helical" evidence="1">
    <location>
        <begin position="269"/>
        <end position="292"/>
    </location>
</feature>
<feature type="transmembrane region" description="Helical" evidence="1">
    <location>
        <begin position="298"/>
        <end position="317"/>
    </location>
</feature>
<reference evidence="2 3" key="1">
    <citation type="submission" date="2018-06" db="EMBL/GenBank/DDBJ databases">
        <authorList>
            <consortium name="Pathogen Informatics"/>
            <person name="Doyle S."/>
        </authorList>
    </citation>
    <scope>NUCLEOTIDE SEQUENCE [LARGE SCALE GENOMIC DNA]</scope>
    <source>
        <strain evidence="2 3">NCTC9836</strain>
    </source>
</reference>
<keyword evidence="1" id="KW-0812">Transmembrane</keyword>
<keyword evidence="3" id="KW-1185">Reference proteome</keyword>
<dbReference type="AlphaFoldDB" id="A0A381J5R0"/>
<dbReference type="GO" id="GO:0034228">
    <property type="term" value="F:ethanolamine transmembrane transporter activity"/>
    <property type="evidence" value="ECO:0007669"/>
    <property type="project" value="InterPro"/>
</dbReference>
<name>A0A381J5R0_9CLOT</name>
<feature type="transmembrane region" description="Helical" evidence="1">
    <location>
        <begin position="167"/>
        <end position="185"/>
    </location>
</feature>
<feature type="transmembrane region" description="Helical" evidence="1">
    <location>
        <begin position="105"/>
        <end position="129"/>
    </location>
</feature>
<protein>
    <submittedName>
        <fullName evidence="2">Ethanolamine utilization protein EutH</fullName>
    </submittedName>
</protein>
<gene>
    <name evidence="2" type="ORF">NCTC9836_00930</name>
</gene>
<dbReference type="Proteomes" id="UP000254664">
    <property type="component" value="Unassembled WGS sequence"/>
</dbReference>
<dbReference type="Pfam" id="PF04346">
    <property type="entry name" value="EutH"/>
    <property type="match status" value="1"/>
</dbReference>
<evidence type="ECO:0000256" key="1">
    <source>
        <dbReference type="SAM" id="Phobius"/>
    </source>
</evidence>
<feature type="transmembrane region" description="Helical" evidence="1">
    <location>
        <begin position="233"/>
        <end position="257"/>
    </location>
</feature>
<feature type="transmembrane region" description="Helical" evidence="1">
    <location>
        <begin position="141"/>
        <end position="161"/>
    </location>
</feature>
<dbReference type="PANTHER" id="PTHR40089:SF1">
    <property type="entry name" value="ETHANOLAMINE PERMEASE EUTH-RELATED"/>
    <property type="match status" value="1"/>
</dbReference>
<dbReference type="InterPro" id="IPR007441">
    <property type="entry name" value="EutH"/>
</dbReference>
<keyword evidence="1" id="KW-0472">Membrane</keyword>
<dbReference type="PANTHER" id="PTHR40089">
    <property type="entry name" value="ETHANOLAMINE UTILIZATION PROTEIN EUTH"/>
    <property type="match status" value="1"/>
</dbReference>
<dbReference type="EMBL" id="UFWZ01000001">
    <property type="protein sequence ID" value="SUY46634.1"/>
    <property type="molecule type" value="Genomic_DNA"/>
</dbReference>